<evidence type="ECO:0000256" key="1">
    <source>
        <dbReference type="SAM" id="MobiDB-lite"/>
    </source>
</evidence>
<dbReference type="Proteomes" id="UP001480595">
    <property type="component" value="Unassembled WGS sequence"/>
</dbReference>
<organism evidence="2 3">
    <name type="scientific">Apiospora phragmitis</name>
    <dbReference type="NCBI Taxonomy" id="2905665"/>
    <lineage>
        <taxon>Eukaryota</taxon>
        <taxon>Fungi</taxon>
        <taxon>Dikarya</taxon>
        <taxon>Ascomycota</taxon>
        <taxon>Pezizomycotina</taxon>
        <taxon>Sordariomycetes</taxon>
        <taxon>Xylariomycetidae</taxon>
        <taxon>Amphisphaeriales</taxon>
        <taxon>Apiosporaceae</taxon>
        <taxon>Apiospora</taxon>
    </lineage>
</organism>
<evidence type="ECO:0000313" key="3">
    <source>
        <dbReference type="Proteomes" id="UP001480595"/>
    </source>
</evidence>
<accession>A0ABR1UKV9</accession>
<evidence type="ECO:0000313" key="2">
    <source>
        <dbReference type="EMBL" id="KAK8058716.1"/>
    </source>
</evidence>
<name>A0ABR1UKV9_9PEZI</name>
<comment type="caution">
    <text evidence="2">The sequence shown here is derived from an EMBL/GenBank/DDBJ whole genome shotgun (WGS) entry which is preliminary data.</text>
</comment>
<proteinExistence type="predicted"/>
<sequence length="225" mass="25421">MANPDAHRKVMRRSAALIPPRAGRAQDDPMPMTIEDRRRLTARRQQQIGATSRRVKGADLRRRAACSRRAVRAASSTSAERPQPARQLPVRFLPTESSLLRHPQIWAERLVGRPYDAANFFPFQLSLAIMCLMNIVMFRDACLCDHWKSGPRRGLEISGRNLAASCFGSKTVSMPWAGSFLPLPARSEGAHDEIVRRIRAIPQGNRTKLCLHCASRYSRNRWAII</sequence>
<keyword evidence="3" id="KW-1185">Reference proteome</keyword>
<gene>
    <name evidence="2" type="ORF">PG994_009164</name>
</gene>
<protein>
    <submittedName>
        <fullName evidence="2">Uncharacterized protein</fullName>
    </submittedName>
</protein>
<dbReference type="EMBL" id="JAQQWL010000009">
    <property type="protein sequence ID" value="KAK8058716.1"/>
    <property type="molecule type" value="Genomic_DNA"/>
</dbReference>
<reference evidence="2 3" key="1">
    <citation type="submission" date="2023-01" db="EMBL/GenBank/DDBJ databases">
        <title>Analysis of 21 Apiospora genomes using comparative genomics revels a genus with tremendous synthesis potential of carbohydrate active enzymes and secondary metabolites.</title>
        <authorList>
            <person name="Sorensen T."/>
        </authorList>
    </citation>
    <scope>NUCLEOTIDE SEQUENCE [LARGE SCALE GENOMIC DNA]</scope>
    <source>
        <strain evidence="2 3">CBS 135458</strain>
    </source>
</reference>
<dbReference type="RefSeq" id="XP_066714162.1">
    <property type="nucleotide sequence ID" value="XM_066860573.1"/>
</dbReference>
<feature type="region of interest" description="Disordered" evidence="1">
    <location>
        <begin position="1"/>
        <end position="33"/>
    </location>
</feature>
<dbReference type="GeneID" id="92093636"/>